<dbReference type="EMBL" id="JAWDGP010006162">
    <property type="protein sequence ID" value="KAK3746174.1"/>
    <property type="molecule type" value="Genomic_DNA"/>
</dbReference>
<comment type="caution">
    <text evidence="2">The sequence shown here is derived from an EMBL/GenBank/DDBJ whole genome shotgun (WGS) entry which is preliminary data.</text>
</comment>
<dbReference type="AlphaFoldDB" id="A0AAE0YIN4"/>
<reference evidence="2" key="1">
    <citation type="journal article" date="2023" name="G3 (Bethesda)">
        <title>A reference genome for the long-term kleptoplast-retaining sea slug Elysia crispata morphotype clarki.</title>
        <authorList>
            <person name="Eastman K.E."/>
            <person name="Pendleton A.L."/>
            <person name="Shaikh M.A."/>
            <person name="Suttiyut T."/>
            <person name="Ogas R."/>
            <person name="Tomko P."/>
            <person name="Gavelis G."/>
            <person name="Widhalm J.R."/>
            <person name="Wisecaver J.H."/>
        </authorList>
    </citation>
    <scope>NUCLEOTIDE SEQUENCE</scope>
    <source>
        <strain evidence="2">ECLA1</strain>
    </source>
</reference>
<gene>
    <name evidence="2" type="ORF">RRG08_014648</name>
</gene>
<dbReference type="Proteomes" id="UP001283361">
    <property type="component" value="Unassembled WGS sequence"/>
</dbReference>
<feature type="region of interest" description="Disordered" evidence="1">
    <location>
        <begin position="26"/>
        <end position="64"/>
    </location>
</feature>
<keyword evidence="3" id="KW-1185">Reference proteome</keyword>
<accession>A0AAE0YIN4</accession>
<feature type="region of interest" description="Disordered" evidence="1">
    <location>
        <begin position="86"/>
        <end position="109"/>
    </location>
</feature>
<sequence>MLQQNSLEGRGKYSHKLSQMSYYHRTPNRYLNRDSLKQEQTGPTPQRQCTSSLNSITSGPDGDRVITAQLGLESEKPSLSTRIRTRTGRALNTKHLGTQRPGPGPPYLSPATEVGLFGQSVNLMPRLVRADTVDES</sequence>
<evidence type="ECO:0000313" key="3">
    <source>
        <dbReference type="Proteomes" id="UP001283361"/>
    </source>
</evidence>
<name>A0AAE0YIN4_9GAST</name>
<proteinExistence type="predicted"/>
<feature type="compositionally biased region" description="Polar residues" evidence="1">
    <location>
        <begin position="38"/>
        <end position="58"/>
    </location>
</feature>
<evidence type="ECO:0000256" key="1">
    <source>
        <dbReference type="SAM" id="MobiDB-lite"/>
    </source>
</evidence>
<protein>
    <submittedName>
        <fullName evidence="2">Uncharacterized protein</fullName>
    </submittedName>
</protein>
<organism evidence="2 3">
    <name type="scientific">Elysia crispata</name>
    <name type="common">lettuce slug</name>
    <dbReference type="NCBI Taxonomy" id="231223"/>
    <lineage>
        <taxon>Eukaryota</taxon>
        <taxon>Metazoa</taxon>
        <taxon>Spiralia</taxon>
        <taxon>Lophotrochozoa</taxon>
        <taxon>Mollusca</taxon>
        <taxon>Gastropoda</taxon>
        <taxon>Heterobranchia</taxon>
        <taxon>Euthyneura</taxon>
        <taxon>Panpulmonata</taxon>
        <taxon>Sacoglossa</taxon>
        <taxon>Placobranchoidea</taxon>
        <taxon>Plakobranchidae</taxon>
        <taxon>Elysia</taxon>
    </lineage>
</organism>
<evidence type="ECO:0000313" key="2">
    <source>
        <dbReference type="EMBL" id="KAK3746174.1"/>
    </source>
</evidence>